<accession>A0A7C8NLF7</accession>
<dbReference type="InterPro" id="IPR036322">
    <property type="entry name" value="WD40_repeat_dom_sf"/>
</dbReference>
<feature type="repeat" description="WD" evidence="1">
    <location>
        <begin position="546"/>
        <end position="587"/>
    </location>
</feature>
<dbReference type="Gene3D" id="2.130.10.10">
    <property type="entry name" value="YVTN repeat-like/Quinoprotein amine dehydrogenase"/>
    <property type="match status" value="4"/>
</dbReference>
<dbReference type="SUPFAM" id="SSF50978">
    <property type="entry name" value="WD40 repeat-like"/>
    <property type="match status" value="1"/>
</dbReference>
<evidence type="ECO:0000313" key="2">
    <source>
        <dbReference type="EMBL" id="KAF3129073.1"/>
    </source>
</evidence>
<evidence type="ECO:0000256" key="1">
    <source>
        <dbReference type="PROSITE-ProRule" id="PRU00221"/>
    </source>
</evidence>
<dbReference type="AlphaFoldDB" id="A0A7C8NLF7"/>
<dbReference type="CDD" id="cd00200">
    <property type="entry name" value="WD40"/>
    <property type="match status" value="1"/>
</dbReference>
<evidence type="ECO:0000313" key="3">
    <source>
        <dbReference type="Proteomes" id="UP000480548"/>
    </source>
</evidence>
<dbReference type="PANTHER" id="PTHR19879:SF9">
    <property type="entry name" value="TRANSCRIPTION INITIATION FACTOR TFIID SUBUNIT 5"/>
    <property type="match status" value="1"/>
</dbReference>
<comment type="caution">
    <text evidence="2">The sequence shown here is derived from an EMBL/GenBank/DDBJ whole genome shotgun (WGS) entry which is preliminary data.</text>
</comment>
<feature type="repeat" description="WD" evidence="1">
    <location>
        <begin position="642"/>
        <end position="674"/>
    </location>
</feature>
<dbReference type="Proteomes" id="UP000480548">
    <property type="component" value="Unassembled WGS sequence"/>
</dbReference>
<dbReference type="InterPro" id="IPR001680">
    <property type="entry name" value="WD40_rpt"/>
</dbReference>
<organism evidence="2 3">
    <name type="scientific">Orbilia oligospora</name>
    <name type="common">Nematode-trapping fungus</name>
    <name type="synonym">Arthrobotrys oligospora</name>
    <dbReference type="NCBI Taxonomy" id="2813651"/>
    <lineage>
        <taxon>Eukaryota</taxon>
        <taxon>Fungi</taxon>
        <taxon>Dikarya</taxon>
        <taxon>Ascomycota</taxon>
        <taxon>Pezizomycotina</taxon>
        <taxon>Orbiliomycetes</taxon>
        <taxon>Orbiliales</taxon>
        <taxon>Orbiliaceae</taxon>
        <taxon>Orbilia</taxon>
    </lineage>
</organism>
<dbReference type="InterPro" id="IPR015943">
    <property type="entry name" value="WD40/YVTN_repeat-like_dom_sf"/>
</dbReference>
<keyword evidence="1" id="KW-0853">WD repeat</keyword>
<proteinExistence type="predicted"/>
<dbReference type="EMBL" id="WIQZ01000065">
    <property type="protein sequence ID" value="KAF3129073.1"/>
    <property type="molecule type" value="Genomic_DNA"/>
</dbReference>
<dbReference type="Pfam" id="PF00400">
    <property type="entry name" value="WD40"/>
    <property type="match status" value="4"/>
</dbReference>
<dbReference type="SUPFAM" id="SSF50998">
    <property type="entry name" value="Quinoprotein alcohol dehydrogenase-like"/>
    <property type="match status" value="1"/>
</dbReference>
<dbReference type="PROSITE" id="PS50294">
    <property type="entry name" value="WD_REPEATS_REGION"/>
    <property type="match status" value="1"/>
</dbReference>
<reference evidence="2 3" key="1">
    <citation type="submission" date="2019-06" db="EMBL/GenBank/DDBJ databases">
        <authorList>
            <person name="Palmer J.M."/>
        </authorList>
    </citation>
    <scope>NUCLEOTIDE SEQUENCE [LARGE SCALE GENOMIC DNA]</scope>
    <source>
        <strain evidence="2 3">TWF703</strain>
    </source>
</reference>
<dbReference type="PANTHER" id="PTHR19879">
    <property type="entry name" value="TRANSCRIPTION INITIATION FACTOR TFIID"/>
    <property type="match status" value="1"/>
</dbReference>
<dbReference type="SMART" id="SM00320">
    <property type="entry name" value="WD40"/>
    <property type="match status" value="7"/>
</dbReference>
<dbReference type="PROSITE" id="PS50082">
    <property type="entry name" value="WD_REPEATS_2"/>
    <property type="match status" value="2"/>
</dbReference>
<sequence>MEKIRTSRFDIRVFLTSRPELPIRLGFSEISMVTSRHEQIILQEISRSIIEHDISVFLRTEFSNIRLKNQVELQFSPDWPGDEAVHKLTMLAAPLFIFAATVCRFVGGASTSSPMKLLDTVSTLGTAEAGLISQLGQTYLPVLNHLKSICAPVKFEQFRAEFKKLLGIDENDVYIVLRHLHSVLDVPSEPNLPIRLLHLSFKEFLVDPEKKSKIATEKDKANGNWGSNKANNDFWFWIDEKKIHRMLAYRSLDVLSAYLKENICSLDYPGMFREEVEVSRIDTNIPGCLRYACSYWIHHLKCGFEDLGLRNEDADRIYAFLCKHFLHWLEALSLVGRMTESVLLIETLSQLAKESASIELSSFLYDANTFLLQSWKSIDKAPLQIYSSAQIFSPEASVIRKIFRNCVPKWISRWPEPPEPWKAALKLELNTLNPSTLAFSPDGRFLASTGQSAWSISVWNTRTGEHVGYLRDHDYDSNKPIISFSPNDRYLGSLSLSLIIWDAVLRQQFKWLIVALSENTIIELWDVDMVIQGRVTPGTDQAIRVFRGHSGVVTAVVYSPDGKLLASASIDKTVRIWDPATGQQLLQTSVATFSFWSHFRTMVFSPDGKNLVAGLDDLVMLWSVTTGEQVQISPKKSRGCVSMALSPSGTELALGTADGRTEIWDTTTRQMIKVLCDCGTGSEISAVAYSPDGKVLASASPFDSTIRLWDTVIEQRVSSNASPLRNWEMQLRLREKTAKLRRVIARRKNPVKRVKEEYLSGLGVVFSPNGEQVAVREYSSKEVKVLGVNSNSGELGCSIRGLAFSFDCKQLASAIGTLRGGSTQIELWDIKTGQKIKYVCDSRLDATVMTFSPNGERLALATQSRNVDIQVLDVATDEELRSWDKRHAVTKLCFSSDGEHLETGSEILSLAPNLSSSRSVQKSPRAQLCFEVRRSWIYANDVRLLWLPVSYTCDSSAQHGNLFVVSRPHPVEGVSIFEFTGVLDKLILSKTA</sequence>
<protein>
    <submittedName>
        <fullName evidence="2">Uncharacterized protein</fullName>
    </submittedName>
</protein>
<dbReference type="InterPro" id="IPR011047">
    <property type="entry name" value="Quinoprotein_ADH-like_sf"/>
</dbReference>
<name>A0A7C8NLF7_ORBOL</name>
<gene>
    <name evidence="2" type="ORF">TWF703_009103</name>
</gene>